<dbReference type="OrthoDB" id="7763385at2759"/>
<dbReference type="Pfam" id="PF18701">
    <property type="entry name" value="DUF5641"/>
    <property type="match status" value="1"/>
</dbReference>
<keyword evidence="3" id="KW-1185">Reference proteome</keyword>
<protein>
    <recommendedName>
        <fullName evidence="1">DUF5641 domain-containing protein</fullName>
    </recommendedName>
</protein>
<dbReference type="Proteomes" id="UP001107558">
    <property type="component" value="Chromosome 4"/>
</dbReference>
<dbReference type="PANTHER" id="PTHR47331">
    <property type="entry name" value="PHD-TYPE DOMAIN-CONTAINING PROTEIN"/>
    <property type="match status" value="1"/>
</dbReference>
<comment type="caution">
    <text evidence="2">The sequence shown here is derived from an EMBL/GenBank/DDBJ whole genome shotgun (WGS) entry which is preliminary data.</text>
</comment>
<dbReference type="AlphaFoldDB" id="A0A9J6BB35"/>
<proteinExistence type="predicted"/>
<name>A0A9J6BB35_POLVA</name>
<sequence>MVKLSKHLLKNMLLMTNTRMHHHNDHNLHAMLTEIMNIINSRPLEMTKMDNNLGGFLTANHFLQLRPNNFHVPVSIVKEISLKNNWRGQQFFVSSLWIYWIDYYFKALLPREKWIDKTTNLKIDDIIIKVDPNVTNSWRLGRVIEIKEGSAEQVREIVVKLRKNNPLTSKAISKKKVMEEYLKEKHSIITRHAGYCAKVRLDMIEN</sequence>
<dbReference type="InterPro" id="IPR040676">
    <property type="entry name" value="DUF5641"/>
</dbReference>
<accession>A0A9J6BB35</accession>
<evidence type="ECO:0000313" key="3">
    <source>
        <dbReference type="Proteomes" id="UP001107558"/>
    </source>
</evidence>
<evidence type="ECO:0000259" key="1">
    <source>
        <dbReference type="Pfam" id="PF18701"/>
    </source>
</evidence>
<gene>
    <name evidence="2" type="ORF">PVAND_015045</name>
</gene>
<organism evidence="2 3">
    <name type="scientific">Polypedilum vanderplanki</name>
    <name type="common">Sleeping chironomid midge</name>
    <dbReference type="NCBI Taxonomy" id="319348"/>
    <lineage>
        <taxon>Eukaryota</taxon>
        <taxon>Metazoa</taxon>
        <taxon>Ecdysozoa</taxon>
        <taxon>Arthropoda</taxon>
        <taxon>Hexapoda</taxon>
        <taxon>Insecta</taxon>
        <taxon>Pterygota</taxon>
        <taxon>Neoptera</taxon>
        <taxon>Endopterygota</taxon>
        <taxon>Diptera</taxon>
        <taxon>Nematocera</taxon>
        <taxon>Chironomoidea</taxon>
        <taxon>Chironomidae</taxon>
        <taxon>Chironominae</taxon>
        <taxon>Polypedilum</taxon>
        <taxon>Polypedilum</taxon>
    </lineage>
</organism>
<evidence type="ECO:0000313" key="2">
    <source>
        <dbReference type="EMBL" id="KAG5667044.1"/>
    </source>
</evidence>
<dbReference type="EMBL" id="JADBJN010000004">
    <property type="protein sequence ID" value="KAG5667044.1"/>
    <property type="molecule type" value="Genomic_DNA"/>
</dbReference>
<reference evidence="2" key="1">
    <citation type="submission" date="2021-03" db="EMBL/GenBank/DDBJ databases">
        <title>Chromosome level genome of the anhydrobiotic midge Polypedilum vanderplanki.</title>
        <authorList>
            <person name="Yoshida Y."/>
            <person name="Kikawada T."/>
            <person name="Gusev O."/>
        </authorList>
    </citation>
    <scope>NUCLEOTIDE SEQUENCE</scope>
    <source>
        <strain evidence="2">NIAS01</strain>
        <tissue evidence="2">Whole body or cell culture</tissue>
    </source>
</reference>
<feature type="domain" description="DUF5641" evidence="1">
    <location>
        <begin position="85"/>
        <end position="173"/>
    </location>
</feature>